<evidence type="ECO:0000313" key="2">
    <source>
        <dbReference type="Proteomes" id="UP001244552"/>
    </source>
</evidence>
<dbReference type="RefSeq" id="WP_209989356.1">
    <property type="nucleotide sequence ID" value="NZ_JAGINO010000028.1"/>
</dbReference>
<organism evidence="1 2">
    <name type="scientific">Azospirillum picis</name>
    <dbReference type="NCBI Taxonomy" id="488438"/>
    <lineage>
        <taxon>Bacteria</taxon>
        <taxon>Pseudomonadati</taxon>
        <taxon>Pseudomonadota</taxon>
        <taxon>Alphaproteobacteria</taxon>
        <taxon>Rhodospirillales</taxon>
        <taxon>Azospirillaceae</taxon>
        <taxon>Azospirillum</taxon>
    </lineage>
</organism>
<evidence type="ECO:0008006" key="3">
    <source>
        <dbReference type="Google" id="ProtNLM"/>
    </source>
</evidence>
<name>A0ABU0MSS5_9PROT</name>
<proteinExistence type="predicted"/>
<sequence length="755" mass="81086">MSLLTPERLYRLLPAVHRLRDAVEGEPLRALLGVIEAELTRIEADTARLYDNWFIETCEEWVVPYIGDLLGVRAIRPVPSAGVSARAYVANTIAYRRRKGTAVVLEELAWDVTGWPARAVEFWQRLTTTEHMNHVRLAPTFTARIRETVTAELADGPFDRFAHTADVRRIAAGRGRHNIPNVGLFLWRLKSYRLGSGLPGDEAPDFTSARNHGAWWSVHPAGVDSPLFNDARTETTITHLAEEENVPGQLRALALHAELERLRRGIAAPAPVFMTADDPVLRIFVRLVGEPAPVEVPRESIFICDIPDDVAAASPPLRAVAVDPVRGRLAFPEALAVEEVRVQSSYGFAGDTGGGPYDRSAAVRAANAAIGLDLGAASEGGFNDASWQAGVSHLLTDDGSGMIFSSLREAAAAWNALPPGATGVIVLMDSLSDADGTVVVEIGEGSRLLVVSGTWPLEPLPRSVARRTGHFTADRVRAHVVGDLVVRGTEPAGSMRGGFFALNGLLLEGALVVAAGELGELRLAHTTLVPGGSGLRVTAGRNARMTVTVDHSILPAIDIPGPIARLAAADSLIGKEGSPAFGIDAPETPAEFLRTSIFGPVRVQSVSASDCIFAAGIDAARRQTGCLRFSYVPPGSAAPRRYRCQPDLEASTRIAAARSTAAKAGLPPPTEAAEAVIRAEVEARIRPLFVSRRYGDPGFGQLELRCADEIRTGAESRAEMGAYEMLKEPERKANLRDALDEYLRFGLEAGLFFVN</sequence>
<dbReference type="Proteomes" id="UP001244552">
    <property type="component" value="Unassembled WGS sequence"/>
</dbReference>
<gene>
    <name evidence="1" type="ORF">QO018_005443</name>
</gene>
<evidence type="ECO:0000313" key="1">
    <source>
        <dbReference type="EMBL" id="MDQ0536546.1"/>
    </source>
</evidence>
<protein>
    <recommendedName>
        <fullName evidence="3">Phage tail protein (Tail_P2_I)</fullName>
    </recommendedName>
</protein>
<keyword evidence="2" id="KW-1185">Reference proteome</keyword>
<comment type="caution">
    <text evidence="1">The sequence shown here is derived from an EMBL/GenBank/DDBJ whole genome shotgun (WGS) entry which is preliminary data.</text>
</comment>
<dbReference type="EMBL" id="JAUSVU010000028">
    <property type="protein sequence ID" value="MDQ0536546.1"/>
    <property type="molecule type" value="Genomic_DNA"/>
</dbReference>
<accession>A0ABU0MSS5</accession>
<reference evidence="1 2" key="1">
    <citation type="submission" date="2023-07" db="EMBL/GenBank/DDBJ databases">
        <title>Genomic Encyclopedia of Type Strains, Phase IV (KMG-IV): sequencing the most valuable type-strain genomes for metagenomic binning, comparative biology and taxonomic classification.</title>
        <authorList>
            <person name="Goeker M."/>
        </authorList>
    </citation>
    <scope>NUCLEOTIDE SEQUENCE [LARGE SCALE GENOMIC DNA]</scope>
    <source>
        <strain evidence="1 2">DSM 19922</strain>
    </source>
</reference>